<dbReference type="EMBL" id="CP135076">
    <property type="protein sequence ID" value="WNO53966.1"/>
    <property type="molecule type" value="Genomic_DNA"/>
</dbReference>
<dbReference type="Gene3D" id="1.10.260.40">
    <property type="entry name" value="lambda repressor-like DNA-binding domains"/>
    <property type="match status" value="1"/>
</dbReference>
<organism evidence="4 5">
    <name type="scientific">Stakelama saccharophila</name>
    <dbReference type="NCBI Taxonomy" id="3075605"/>
    <lineage>
        <taxon>Bacteria</taxon>
        <taxon>Pseudomonadati</taxon>
        <taxon>Pseudomonadota</taxon>
        <taxon>Alphaproteobacteria</taxon>
        <taxon>Sphingomonadales</taxon>
        <taxon>Sphingomonadaceae</taxon>
        <taxon>Stakelama</taxon>
    </lineage>
</organism>
<gene>
    <name evidence="4" type="ORF">RPR59_01515</name>
</gene>
<feature type="domain" description="Cytoskeleton protein RodZ-like C-terminal" evidence="3">
    <location>
        <begin position="178"/>
        <end position="247"/>
    </location>
</feature>
<evidence type="ECO:0000313" key="4">
    <source>
        <dbReference type="EMBL" id="WNO53966.1"/>
    </source>
</evidence>
<sequence>MGESEAVDDNGGHTKPVGERLRIERERQQLDVADIASRTRIPQRHLESIETSDYSSLPSPTYAMGFAKAYARVVGLDEAGIGRDLRAELDTGYERQPYHVPYDTSEPARVPTGGIAMAGLAVAILILIGVGIWYGTDWFRSEEVVPQTVPVASAPATPAPAPAPAGAATTPSADGQVVLTATGEVWVRIYNAANDTLLMKTMQPGETYDVPKDADDPMINVGRPGQIKVTIDGAEVAPLGPAERAIKDVPISAAALRSRGSTAASG</sequence>
<dbReference type="InterPro" id="IPR025194">
    <property type="entry name" value="RodZ-like_C"/>
</dbReference>
<evidence type="ECO:0000259" key="3">
    <source>
        <dbReference type="Pfam" id="PF13464"/>
    </source>
</evidence>
<dbReference type="PANTHER" id="PTHR34475">
    <property type="match status" value="1"/>
</dbReference>
<dbReference type="PANTHER" id="PTHR34475:SF1">
    <property type="entry name" value="CYTOSKELETON PROTEIN RODZ"/>
    <property type="match status" value="1"/>
</dbReference>
<accession>A0ABZ0BBA6</accession>
<feature type="compositionally biased region" description="Basic and acidic residues" evidence="1">
    <location>
        <begin position="10"/>
        <end position="20"/>
    </location>
</feature>
<dbReference type="Pfam" id="PF13464">
    <property type="entry name" value="RodZ_C"/>
    <property type="match status" value="1"/>
</dbReference>
<proteinExistence type="predicted"/>
<keyword evidence="5" id="KW-1185">Reference proteome</keyword>
<evidence type="ECO:0000313" key="5">
    <source>
        <dbReference type="Proteomes" id="UP001302249"/>
    </source>
</evidence>
<dbReference type="Pfam" id="PF13413">
    <property type="entry name" value="HTH_25"/>
    <property type="match status" value="1"/>
</dbReference>
<keyword evidence="2" id="KW-0472">Membrane</keyword>
<feature type="region of interest" description="Disordered" evidence="1">
    <location>
        <begin position="1"/>
        <end position="20"/>
    </location>
</feature>
<evidence type="ECO:0000256" key="1">
    <source>
        <dbReference type="SAM" id="MobiDB-lite"/>
    </source>
</evidence>
<name>A0ABZ0BBA6_9SPHN</name>
<dbReference type="Proteomes" id="UP001302249">
    <property type="component" value="Chromosome"/>
</dbReference>
<reference evidence="4 5" key="1">
    <citation type="submission" date="2023-09" db="EMBL/GenBank/DDBJ databases">
        <authorList>
            <person name="Rey-Velasco X."/>
        </authorList>
    </citation>
    <scope>NUCLEOTIDE SEQUENCE [LARGE SCALE GENOMIC DNA]</scope>
    <source>
        <strain evidence="4 5">W311</strain>
    </source>
</reference>
<dbReference type="InterPro" id="IPR050400">
    <property type="entry name" value="Bact_Cytoskel_RodZ"/>
</dbReference>
<dbReference type="CDD" id="cd00093">
    <property type="entry name" value="HTH_XRE"/>
    <property type="match status" value="1"/>
</dbReference>
<dbReference type="InterPro" id="IPR001387">
    <property type="entry name" value="Cro/C1-type_HTH"/>
</dbReference>
<dbReference type="SUPFAM" id="SSF47413">
    <property type="entry name" value="lambda repressor-like DNA-binding domains"/>
    <property type="match status" value="1"/>
</dbReference>
<dbReference type="RefSeq" id="WP_313915948.1">
    <property type="nucleotide sequence ID" value="NZ_CP135076.1"/>
</dbReference>
<feature type="transmembrane region" description="Helical" evidence="2">
    <location>
        <begin position="115"/>
        <end position="134"/>
    </location>
</feature>
<protein>
    <submittedName>
        <fullName evidence="4">Helix-turn-helix domain-containing protein</fullName>
    </submittedName>
</protein>
<keyword evidence="2" id="KW-1133">Transmembrane helix</keyword>
<dbReference type="InterPro" id="IPR010982">
    <property type="entry name" value="Lambda_DNA-bd_dom_sf"/>
</dbReference>
<evidence type="ECO:0000256" key="2">
    <source>
        <dbReference type="SAM" id="Phobius"/>
    </source>
</evidence>
<keyword evidence="2" id="KW-0812">Transmembrane</keyword>